<dbReference type="SUPFAM" id="SSF47979">
    <property type="entry name" value="Iron-dependent repressor protein, dimerization domain"/>
    <property type="match status" value="1"/>
</dbReference>
<organism evidence="2">
    <name type="scientific">bioreactor metagenome</name>
    <dbReference type="NCBI Taxonomy" id="1076179"/>
    <lineage>
        <taxon>unclassified sequences</taxon>
        <taxon>metagenomes</taxon>
        <taxon>ecological metagenomes</taxon>
    </lineage>
</organism>
<sequence length="78" mass="9070">MLTEEGKQMGGLLLTRHNIIESFLKLISPKGDVLEQTEKIEHALTPETIKNLNYFLDFLNKNPDIANKYNKYLMDKDM</sequence>
<name>A0A645E145_9ZZZZ</name>
<gene>
    <name evidence="2" type="primary">mntR_36</name>
    <name evidence="2" type="ORF">SDC9_142658</name>
</gene>
<reference evidence="2" key="1">
    <citation type="submission" date="2019-08" db="EMBL/GenBank/DDBJ databases">
        <authorList>
            <person name="Kucharzyk K."/>
            <person name="Murdoch R.W."/>
            <person name="Higgins S."/>
            <person name="Loffler F."/>
        </authorList>
    </citation>
    <scope>NUCLEOTIDE SEQUENCE</scope>
</reference>
<dbReference type="InterPro" id="IPR001367">
    <property type="entry name" value="Fe_dep_repressor"/>
</dbReference>
<feature type="domain" description="Iron dependent repressor metal binding and dimerisation" evidence="1">
    <location>
        <begin position="3"/>
        <end position="65"/>
    </location>
</feature>
<dbReference type="EMBL" id="VSSQ01041985">
    <property type="protein sequence ID" value="MPM95504.1"/>
    <property type="molecule type" value="Genomic_DNA"/>
</dbReference>
<comment type="caution">
    <text evidence="2">The sequence shown here is derived from an EMBL/GenBank/DDBJ whole genome shotgun (WGS) entry which is preliminary data.</text>
</comment>
<evidence type="ECO:0000313" key="2">
    <source>
        <dbReference type="EMBL" id="MPM95504.1"/>
    </source>
</evidence>
<dbReference type="Gene3D" id="1.10.10.10">
    <property type="entry name" value="Winged helix-like DNA-binding domain superfamily/Winged helix DNA-binding domain"/>
    <property type="match status" value="1"/>
</dbReference>
<dbReference type="GO" id="GO:0046914">
    <property type="term" value="F:transition metal ion binding"/>
    <property type="evidence" value="ECO:0007669"/>
    <property type="project" value="InterPro"/>
</dbReference>
<dbReference type="InterPro" id="IPR036421">
    <property type="entry name" value="Fe_dep_repressor_sf"/>
</dbReference>
<dbReference type="AlphaFoldDB" id="A0A645E145"/>
<evidence type="ECO:0000259" key="1">
    <source>
        <dbReference type="Pfam" id="PF02742"/>
    </source>
</evidence>
<proteinExistence type="predicted"/>
<dbReference type="Pfam" id="PF02742">
    <property type="entry name" value="Fe_dep_repr_C"/>
    <property type="match status" value="1"/>
</dbReference>
<dbReference type="GO" id="GO:0046983">
    <property type="term" value="F:protein dimerization activity"/>
    <property type="evidence" value="ECO:0007669"/>
    <property type="project" value="InterPro"/>
</dbReference>
<accession>A0A645E145</accession>
<dbReference type="InterPro" id="IPR036388">
    <property type="entry name" value="WH-like_DNA-bd_sf"/>
</dbReference>
<protein>
    <submittedName>
        <fullName evidence="2">Transcriptional regulator MntR</fullName>
    </submittedName>
</protein>